<evidence type="ECO:0000313" key="7">
    <source>
        <dbReference type="Proteomes" id="UP001501251"/>
    </source>
</evidence>
<dbReference type="Gene3D" id="3.40.50.300">
    <property type="entry name" value="P-loop containing nucleotide triphosphate hydrolases"/>
    <property type="match status" value="1"/>
</dbReference>
<dbReference type="CDD" id="cd03293">
    <property type="entry name" value="ABC_NrtD_SsuB_transporters"/>
    <property type="match status" value="1"/>
</dbReference>
<feature type="region of interest" description="Disordered" evidence="4">
    <location>
        <begin position="1"/>
        <end position="26"/>
    </location>
</feature>
<dbReference type="GO" id="GO:0005524">
    <property type="term" value="F:ATP binding"/>
    <property type="evidence" value="ECO:0007669"/>
    <property type="project" value="UniProtKB-KW"/>
</dbReference>
<dbReference type="PROSITE" id="PS50893">
    <property type="entry name" value="ABC_TRANSPORTER_2"/>
    <property type="match status" value="1"/>
</dbReference>
<keyword evidence="3 6" id="KW-0067">ATP-binding</keyword>
<reference evidence="7" key="1">
    <citation type="journal article" date="2019" name="Int. J. Syst. Evol. Microbiol.">
        <title>The Global Catalogue of Microorganisms (GCM) 10K type strain sequencing project: providing services to taxonomists for standard genome sequencing and annotation.</title>
        <authorList>
            <consortium name="The Broad Institute Genomics Platform"/>
            <consortium name="The Broad Institute Genome Sequencing Center for Infectious Disease"/>
            <person name="Wu L."/>
            <person name="Ma J."/>
        </authorList>
    </citation>
    <scope>NUCLEOTIDE SEQUENCE [LARGE SCALE GENOMIC DNA]</scope>
    <source>
        <strain evidence="7">JCM 17388</strain>
    </source>
</reference>
<proteinExistence type="predicted"/>
<dbReference type="PANTHER" id="PTHR42788:SF13">
    <property type="entry name" value="ALIPHATIC SULFONATES IMPORT ATP-BINDING PROTEIN SSUB"/>
    <property type="match status" value="1"/>
</dbReference>
<evidence type="ECO:0000256" key="2">
    <source>
        <dbReference type="ARBA" id="ARBA00022741"/>
    </source>
</evidence>
<feature type="compositionally biased region" description="Basic and acidic residues" evidence="4">
    <location>
        <begin position="1"/>
        <end position="12"/>
    </location>
</feature>
<dbReference type="EMBL" id="BAABAQ010000008">
    <property type="protein sequence ID" value="GAA4197339.1"/>
    <property type="molecule type" value="Genomic_DNA"/>
</dbReference>
<comment type="caution">
    <text evidence="6">The sequence shown here is derived from an EMBL/GenBank/DDBJ whole genome shotgun (WGS) entry which is preliminary data.</text>
</comment>
<name>A0ABP8B3R5_9ACTN</name>
<dbReference type="SUPFAM" id="SSF52540">
    <property type="entry name" value="P-loop containing nucleoside triphosphate hydrolases"/>
    <property type="match status" value="1"/>
</dbReference>
<organism evidence="6 7">
    <name type="scientific">Streptosporangium oxazolinicum</name>
    <dbReference type="NCBI Taxonomy" id="909287"/>
    <lineage>
        <taxon>Bacteria</taxon>
        <taxon>Bacillati</taxon>
        <taxon>Actinomycetota</taxon>
        <taxon>Actinomycetes</taxon>
        <taxon>Streptosporangiales</taxon>
        <taxon>Streptosporangiaceae</taxon>
        <taxon>Streptosporangium</taxon>
    </lineage>
</organism>
<dbReference type="Pfam" id="PF00005">
    <property type="entry name" value="ABC_tran"/>
    <property type="match status" value="1"/>
</dbReference>
<gene>
    <name evidence="6" type="ORF">GCM10022252_46110</name>
</gene>
<feature type="compositionally biased region" description="Low complexity" evidence="4">
    <location>
        <begin position="13"/>
        <end position="26"/>
    </location>
</feature>
<dbReference type="InterPro" id="IPR027417">
    <property type="entry name" value="P-loop_NTPase"/>
</dbReference>
<evidence type="ECO:0000256" key="1">
    <source>
        <dbReference type="ARBA" id="ARBA00022448"/>
    </source>
</evidence>
<accession>A0ABP8B3R5</accession>
<evidence type="ECO:0000259" key="5">
    <source>
        <dbReference type="PROSITE" id="PS50893"/>
    </source>
</evidence>
<keyword evidence="2" id="KW-0547">Nucleotide-binding</keyword>
<evidence type="ECO:0000256" key="3">
    <source>
        <dbReference type="ARBA" id="ARBA00022840"/>
    </source>
</evidence>
<keyword evidence="7" id="KW-1185">Reference proteome</keyword>
<dbReference type="RefSeq" id="WP_344920070.1">
    <property type="nucleotide sequence ID" value="NZ_BAABAQ010000008.1"/>
</dbReference>
<dbReference type="Proteomes" id="UP001501251">
    <property type="component" value="Unassembled WGS sequence"/>
</dbReference>
<evidence type="ECO:0000256" key="4">
    <source>
        <dbReference type="SAM" id="MobiDB-lite"/>
    </source>
</evidence>
<sequence length="277" mass="30574">MSLLDRLRDSSRPSRTSTAAPASGSASVDIDGVTMRFGDRNAAEDIHVDVRPGEIVSIVGPSGCGKTTLLRAVAGLISPAEGRVRVDGETVSTTPDGVAMVFQHFGLFPWKTAEANIAYPLRLRGLPREEIASRTRELIEMVGLSGFERSYPHQLSGGMQQRTGLARALAVRPRVLLMDEPFGALDAQTAEVLRFELLRMWEEHPITMLFVTHSIDEAVLFGDRVVVLKGRPGRVHEVIDVALPRPRDRAVAMSEEFVALRERVWSLVMSQDTHRTR</sequence>
<protein>
    <submittedName>
        <fullName evidence="6">ABC transporter ATP-binding protein</fullName>
    </submittedName>
</protein>
<dbReference type="InterPro" id="IPR003593">
    <property type="entry name" value="AAA+_ATPase"/>
</dbReference>
<keyword evidence="1" id="KW-0813">Transport</keyword>
<dbReference type="InterPro" id="IPR003439">
    <property type="entry name" value="ABC_transporter-like_ATP-bd"/>
</dbReference>
<feature type="domain" description="ABC transporter" evidence="5">
    <location>
        <begin position="28"/>
        <end position="255"/>
    </location>
</feature>
<evidence type="ECO:0000313" key="6">
    <source>
        <dbReference type="EMBL" id="GAA4197339.1"/>
    </source>
</evidence>
<dbReference type="PANTHER" id="PTHR42788">
    <property type="entry name" value="TAURINE IMPORT ATP-BINDING PROTEIN-RELATED"/>
    <property type="match status" value="1"/>
</dbReference>
<dbReference type="SMART" id="SM00382">
    <property type="entry name" value="AAA"/>
    <property type="match status" value="1"/>
</dbReference>
<dbReference type="InterPro" id="IPR050166">
    <property type="entry name" value="ABC_transporter_ATP-bind"/>
</dbReference>